<accession>A0A9P4JVE3</accession>
<dbReference type="OrthoDB" id="5291209at2759"/>
<organism evidence="1 2">
    <name type="scientific">Delitschia confertaspora ATCC 74209</name>
    <dbReference type="NCBI Taxonomy" id="1513339"/>
    <lineage>
        <taxon>Eukaryota</taxon>
        <taxon>Fungi</taxon>
        <taxon>Dikarya</taxon>
        <taxon>Ascomycota</taxon>
        <taxon>Pezizomycotina</taxon>
        <taxon>Dothideomycetes</taxon>
        <taxon>Pleosporomycetidae</taxon>
        <taxon>Pleosporales</taxon>
        <taxon>Delitschiaceae</taxon>
        <taxon>Delitschia</taxon>
    </lineage>
</organism>
<proteinExistence type="predicted"/>
<comment type="caution">
    <text evidence="1">The sequence shown here is derived from an EMBL/GenBank/DDBJ whole genome shotgun (WGS) entry which is preliminary data.</text>
</comment>
<dbReference type="EMBL" id="ML993849">
    <property type="protein sequence ID" value="KAF2205800.1"/>
    <property type="molecule type" value="Genomic_DNA"/>
</dbReference>
<protein>
    <submittedName>
        <fullName evidence="1">Uncharacterized protein</fullName>
    </submittedName>
</protein>
<evidence type="ECO:0000313" key="2">
    <source>
        <dbReference type="Proteomes" id="UP000799536"/>
    </source>
</evidence>
<gene>
    <name evidence="1" type="ORF">GQ43DRAFT_436680</name>
</gene>
<sequence length="369" mass="40293">MVKNMNGCSPSNNLSKYTSSIFLPYTEKFNTNNVPCVNATIDNLNFELPVDTGSTGLFIGAPRLPHVNLTGKPPGHQYLTSSNLLYTGRIVELSITFHGSNGDNATSTVPVLVVERSVKCKWYNPVVDAGKCPPHPKDPSIKPIERDTSRITYMGVGFGRNKKNEDRAIAVPKGNPFLNIESLNGGALFPNAWRKGYTISTEGVHLGLTELNTRGFVFIDLKRGVTHDKDPRDWAMVEMCLRVNDQKDCHGEALIDTGIPQMYLRTDVGIETPNMTIPNPKGEGYVRRVPAGTRIAVGFPSFGGVAGYSFVVGGGEAVEPKHIVPGKQRPPPYVNTGRNLLFRYSVAFDAIGGRFGFRPVSESDSVSHL</sequence>
<reference evidence="1" key="1">
    <citation type="journal article" date="2020" name="Stud. Mycol.">
        <title>101 Dothideomycetes genomes: a test case for predicting lifestyles and emergence of pathogens.</title>
        <authorList>
            <person name="Haridas S."/>
            <person name="Albert R."/>
            <person name="Binder M."/>
            <person name="Bloem J."/>
            <person name="Labutti K."/>
            <person name="Salamov A."/>
            <person name="Andreopoulos B."/>
            <person name="Baker S."/>
            <person name="Barry K."/>
            <person name="Bills G."/>
            <person name="Bluhm B."/>
            <person name="Cannon C."/>
            <person name="Castanera R."/>
            <person name="Culley D."/>
            <person name="Daum C."/>
            <person name="Ezra D."/>
            <person name="Gonzalez J."/>
            <person name="Henrissat B."/>
            <person name="Kuo A."/>
            <person name="Liang C."/>
            <person name="Lipzen A."/>
            <person name="Lutzoni F."/>
            <person name="Magnuson J."/>
            <person name="Mondo S."/>
            <person name="Nolan M."/>
            <person name="Ohm R."/>
            <person name="Pangilinan J."/>
            <person name="Park H.-J."/>
            <person name="Ramirez L."/>
            <person name="Alfaro M."/>
            <person name="Sun H."/>
            <person name="Tritt A."/>
            <person name="Yoshinaga Y."/>
            <person name="Zwiers L.-H."/>
            <person name="Turgeon B."/>
            <person name="Goodwin S."/>
            <person name="Spatafora J."/>
            <person name="Crous P."/>
            <person name="Grigoriev I."/>
        </authorList>
    </citation>
    <scope>NUCLEOTIDE SEQUENCE</scope>
    <source>
        <strain evidence="1">ATCC 74209</strain>
    </source>
</reference>
<dbReference type="AlphaFoldDB" id="A0A9P4JVE3"/>
<keyword evidence="2" id="KW-1185">Reference proteome</keyword>
<dbReference type="Proteomes" id="UP000799536">
    <property type="component" value="Unassembled WGS sequence"/>
</dbReference>
<evidence type="ECO:0000313" key="1">
    <source>
        <dbReference type="EMBL" id="KAF2205800.1"/>
    </source>
</evidence>
<name>A0A9P4JVE3_9PLEO</name>